<evidence type="ECO:0000313" key="2">
    <source>
        <dbReference type="Proteomes" id="UP000275945"/>
    </source>
</evidence>
<proteinExistence type="predicted"/>
<accession>A0A3G3BX39</accession>
<dbReference type="EMBL" id="MH884513">
    <property type="protein sequence ID" value="AYP68737.1"/>
    <property type="molecule type" value="Genomic_DNA"/>
</dbReference>
<reference evidence="1 2" key="1">
    <citation type="submission" date="2018-09" db="EMBL/GenBank/DDBJ databases">
        <title>Comparative Genomic Analysis of Eight Novel Haloalkaliphilic Bacteriophages from Lake Elmenteita, Kenya.</title>
        <authorList>
            <person name="Akhwale J.K."/>
        </authorList>
    </citation>
    <scope>NUCLEOTIDE SEQUENCE [LARGE SCALE GENOMIC DNA]</scope>
</reference>
<sequence>MEAMELVRLYKTKAPASSLTDEQLKREVAWLLENDFTAESIFFSINYGSRYYHGELEVSLKNCLDNNRHEMIKYYQIARVKRAQKSLKESEEDYDQRNTFKGKDTPTWLRKSFDKHLFE</sequence>
<name>A0A3G3BX39_9CAUD</name>
<organism evidence="1 2">
    <name type="scientific">Bacillus phage vB_BpsS-36</name>
    <dbReference type="NCBI Taxonomy" id="2419622"/>
    <lineage>
        <taxon>Viruses</taxon>
        <taxon>Duplodnaviria</taxon>
        <taxon>Heunggongvirae</taxon>
        <taxon>Uroviricota</taxon>
        <taxon>Caudoviricetes</taxon>
        <taxon>Ehrlichviridae</taxon>
        <taxon>Nairobivirus</taxon>
        <taxon>Nairobivirus nv36</taxon>
    </lineage>
</organism>
<keyword evidence="2" id="KW-1185">Reference proteome</keyword>
<gene>
    <name evidence="1" type="ORF">BpsS36_00031</name>
</gene>
<protein>
    <submittedName>
        <fullName evidence="1">Uncharacterized protein</fullName>
    </submittedName>
</protein>
<evidence type="ECO:0000313" key="1">
    <source>
        <dbReference type="EMBL" id="AYP68737.1"/>
    </source>
</evidence>
<dbReference type="Proteomes" id="UP000275945">
    <property type="component" value="Segment"/>
</dbReference>